<dbReference type="InterPro" id="IPR014030">
    <property type="entry name" value="Ketoacyl_synth_N"/>
</dbReference>
<keyword evidence="5" id="KW-0808">Transferase</keyword>
<dbReference type="SUPFAM" id="SSF53901">
    <property type="entry name" value="Thiolase-like"/>
    <property type="match status" value="2"/>
</dbReference>
<evidence type="ECO:0000256" key="3">
    <source>
        <dbReference type="ARBA" id="ARBA00022475"/>
    </source>
</evidence>
<dbReference type="PANTHER" id="PTHR11712">
    <property type="entry name" value="POLYKETIDE SYNTHASE-RELATED"/>
    <property type="match status" value="1"/>
</dbReference>
<dbReference type="GO" id="GO:0004315">
    <property type="term" value="F:3-oxoacyl-[acyl-carrier-protein] synthase activity"/>
    <property type="evidence" value="ECO:0007669"/>
    <property type="project" value="TreeGrafter"/>
</dbReference>
<protein>
    <recommendedName>
        <fullName evidence="10">Nodulation protein E</fullName>
    </recommendedName>
    <alternativeName>
        <fullName evidence="11">Host-specificity of nodulation protein B</fullName>
    </alternativeName>
</protein>
<organism evidence="13 14">
    <name type="scientific">Spirosoma aureum</name>
    <dbReference type="NCBI Taxonomy" id="2692134"/>
    <lineage>
        <taxon>Bacteria</taxon>
        <taxon>Pseudomonadati</taxon>
        <taxon>Bacteroidota</taxon>
        <taxon>Cytophagia</taxon>
        <taxon>Cytophagales</taxon>
        <taxon>Cytophagaceae</taxon>
        <taxon>Spirosoma</taxon>
    </lineage>
</organism>
<keyword evidence="2" id="KW-0536">Nodulation</keyword>
<dbReference type="InterPro" id="IPR016039">
    <property type="entry name" value="Thiolase-like"/>
</dbReference>
<dbReference type="KEGG" id="spib:G8759_28790"/>
<evidence type="ECO:0000256" key="5">
    <source>
        <dbReference type="ARBA" id="ARBA00022679"/>
    </source>
</evidence>
<keyword evidence="3" id="KW-1003">Cell membrane</keyword>
<evidence type="ECO:0000256" key="6">
    <source>
        <dbReference type="ARBA" id="ARBA00022692"/>
    </source>
</evidence>
<reference evidence="13 14" key="1">
    <citation type="submission" date="2020-03" db="EMBL/GenBank/DDBJ databases">
        <authorList>
            <person name="Kim M.K."/>
        </authorList>
    </citation>
    <scope>NUCLEOTIDE SEQUENCE [LARGE SCALE GENOMIC DNA]</scope>
    <source>
        <strain evidence="13 14">BT328</strain>
    </source>
</reference>
<evidence type="ECO:0000256" key="9">
    <source>
        <dbReference type="ARBA" id="ARBA00037576"/>
    </source>
</evidence>
<comment type="function">
    <text evidence="9">Proposed to synthesize NOD factor fatty acyl chain. Involved in the synthesis of a highly unsaturated fatty acid moiety, which forms part of a lipo-oligosaccharide that is responsible for host specificity.</text>
</comment>
<evidence type="ECO:0000259" key="12">
    <source>
        <dbReference type="Pfam" id="PF00109"/>
    </source>
</evidence>
<feature type="domain" description="Beta-ketoacyl synthase-like N-terminal" evidence="12">
    <location>
        <begin position="6"/>
        <end position="248"/>
    </location>
</feature>
<dbReference type="PANTHER" id="PTHR11712:SF352">
    <property type="entry name" value="3-OXOACYL-[ACYL-CARRIER-PROTEIN] SYNTHASE"/>
    <property type="match status" value="1"/>
</dbReference>
<dbReference type="EMBL" id="CP050063">
    <property type="protein sequence ID" value="QIP16352.1"/>
    <property type="molecule type" value="Genomic_DNA"/>
</dbReference>
<evidence type="ECO:0000256" key="4">
    <source>
        <dbReference type="ARBA" id="ARBA00022519"/>
    </source>
</evidence>
<evidence type="ECO:0000256" key="7">
    <source>
        <dbReference type="ARBA" id="ARBA00022989"/>
    </source>
</evidence>
<dbReference type="AlphaFoldDB" id="A0A6G9AV47"/>
<evidence type="ECO:0000256" key="8">
    <source>
        <dbReference type="ARBA" id="ARBA00023136"/>
    </source>
</evidence>
<dbReference type="Pfam" id="PF00109">
    <property type="entry name" value="ketoacyl-synt"/>
    <property type="match status" value="1"/>
</dbReference>
<keyword evidence="8" id="KW-0472">Membrane</keyword>
<keyword evidence="14" id="KW-1185">Reference proteome</keyword>
<dbReference type="InterPro" id="IPR000794">
    <property type="entry name" value="Beta-ketoacyl_synthase"/>
</dbReference>
<dbReference type="GO" id="GO:0005886">
    <property type="term" value="C:plasma membrane"/>
    <property type="evidence" value="ECO:0007669"/>
    <property type="project" value="UniProtKB-SubCell"/>
</dbReference>
<dbReference type="Proteomes" id="UP000501802">
    <property type="component" value="Chromosome"/>
</dbReference>
<evidence type="ECO:0000256" key="2">
    <source>
        <dbReference type="ARBA" id="ARBA00022458"/>
    </source>
</evidence>
<comment type="subcellular location">
    <subcellularLocation>
        <location evidence="1">Cell inner membrane</location>
    </subcellularLocation>
</comment>
<keyword evidence="7" id="KW-1133">Transmembrane helix</keyword>
<gene>
    <name evidence="13" type="ORF">G8759_28790</name>
</gene>
<dbReference type="Gene3D" id="3.40.47.10">
    <property type="match status" value="1"/>
</dbReference>
<evidence type="ECO:0000256" key="11">
    <source>
        <dbReference type="ARBA" id="ARBA00041756"/>
    </source>
</evidence>
<proteinExistence type="predicted"/>
<evidence type="ECO:0000313" key="13">
    <source>
        <dbReference type="EMBL" id="QIP16352.1"/>
    </source>
</evidence>
<evidence type="ECO:0000313" key="14">
    <source>
        <dbReference type="Proteomes" id="UP000501802"/>
    </source>
</evidence>
<sequence length="414" mass="44364">MKTKPSVVLTGGGVLSGLGVGLEPFWEALRRNESAVTVKDTWNVPDLATNEAIFYAPCADFTLTDHVGNLRPPFPLRYSQLAMVGCRLAIDNAGLDLTGLVPEQLGLILDTTLSANAAAEAFLYKLYTDGPSKVSPFVFTKTTTNCALGDVARAFKLKGPSSILLGENSVCYGYDLIRDGKADVVICGGFDEIRETTLLANLYRGYLPSVTDSSGQRRTFAESLHDEQGVIVYGEGAAFAVLESAEHAQRRQAAVLAEIVNYQVSGDTSYRDFIYERSADDLLDHLTEFCQYSQIDPSGVDLFVGGGGLPWHIRDYETPAIQDLWADSTLPAYANIKGQTGETFSASPIMSLLAGALCLRDNVVIGTGYEPAQVGLPTAAPKLTTHRVFGAGATAFVHSLHVGGNAVTLAIRKP</sequence>
<keyword evidence="4" id="KW-0997">Cell inner membrane</keyword>
<evidence type="ECO:0000256" key="10">
    <source>
        <dbReference type="ARBA" id="ARBA00039445"/>
    </source>
</evidence>
<evidence type="ECO:0000256" key="1">
    <source>
        <dbReference type="ARBA" id="ARBA00004533"/>
    </source>
</evidence>
<dbReference type="RefSeq" id="WP_167216167.1">
    <property type="nucleotide sequence ID" value="NZ_CP050063.1"/>
</dbReference>
<name>A0A6G9AV47_9BACT</name>
<dbReference type="GO" id="GO:0006633">
    <property type="term" value="P:fatty acid biosynthetic process"/>
    <property type="evidence" value="ECO:0007669"/>
    <property type="project" value="TreeGrafter"/>
</dbReference>
<keyword evidence="6" id="KW-0812">Transmembrane</keyword>
<accession>A0A6G9AV47</accession>